<dbReference type="Proteomes" id="UP000046392">
    <property type="component" value="Unplaced"/>
</dbReference>
<feature type="chain" id="PRO_5005894588" evidence="1">
    <location>
        <begin position="25"/>
        <end position="240"/>
    </location>
</feature>
<feature type="signal peptide" evidence="1">
    <location>
        <begin position="1"/>
        <end position="24"/>
    </location>
</feature>
<evidence type="ECO:0000313" key="3">
    <source>
        <dbReference type="Proteomes" id="UP000046392"/>
    </source>
</evidence>
<evidence type="ECO:0000313" key="4">
    <source>
        <dbReference type="WBParaSite" id="SPAL_0000686800.1"/>
    </source>
</evidence>
<evidence type="ECO:0000256" key="1">
    <source>
        <dbReference type="SAM" id="SignalP"/>
    </source>
</evidence>
<dbReference type="WBParaSite" id="SPAL_0000686800.1">
    <property type="protein sequence ID" value="SPAL_0000686800.1"/>
    <property type="gene ID" value="SPAL_0000686800"/>
</dbReference>
<accession>A0A0N5BLS2</accession>
<dbReference type="InterPro" id="IPR002602">
    <property type="entry name" value="DB"/>
</dbReference>
<dbReference type="PANTHER" id="PTHR46705:SF2">
    <property type="entry name" value="DOMAIN OF UNKNOWN FUNCTION DB DOMAIN-CONTAINING PROTEIN"/>
    <property type="match status" value="1"/>
</dbReference>
<keyword evidence="3" id="KW-1185">Reference proteome</keyword>
<keyword evidence="1" id="KW-0732">Signal</keyword>
<dbReference type="AlphaFoldDB" id="A0A0N5BLS2"/>
<dbReference type="PANTHER" id="PTHR46705">
    <property type="entry name" value="PROTEIN CBG09805"/>
    <property type="match status" value="1"/>
</dbReference>
<protein>
    <submittedName>
        <fullName evidence="4">DB domain-containing protein</fullName>
    </submittedName>
</protein>
<reference evidence="4" key="1">
    <citation type="submission" date="2017-02" db="UniProtKB">
        <authorList>
            <consortium name="WormBaseParasite"/>
        </authorList>
    </citation>
    <scope>IDENTIFICATION</scope>
</reference>
<dbReference type="Pfam" id="PF01682">
    <property type="entry name" value="DB"/>
    <property type="match status" value="1"/>
</dbReference>
<dbReference type="STRING" id="174720.A0A0N5BLS2"/>
<name>A0A0N5BLS2_STREA</name>
<sequence length="240" mass="27231">MSNMIKVLFSIIFTLLIFIESTEGCFAFGGCGLGLGLFMNPYSLRYCNARAKAKSSNTFKEDDDKIVNEENNYLEDGYSKDIPNKLLTSPDDKFLECCQNRGLSKTCQNICSYTNYTKKTLQEMYFNVNGCPLSEISNVHFCASGGKDHKSCCINKGVSLTSSGDRCLIFCDTEPAIPMQLDLSYVNCYDKFDQMKECFLEETNTKSLNNFDIKNQDIQYDSNDENYKRFKTNTGGSSWF</sequence>
<proteinExistence type="predicted"/>
<organism evidence="3 4">
    <name type="scientific">Strongyloides papillosus</name>
    <name type="common">Intestinal threadworm</name>
    <dbReference type="NCBI Taxonomy" id="174720"/>
    <lineage>
        <taxon>Eukaryota</taxon>
        <taxon>Metazoa</taxon>
        <taxon>Ecdysozoa</taxon>
        <taxon>Nematoda</taxon>
        <taxon>Chromadorea</taxon>
        <taxon>Rhabditida</taxon>
        <taxon>Tylenchina</taxon>
        <taxon>Panagrolaimomorpha</taxon>
        <taxon>Strongyloidoidea</taxon>
        <taxon>Strongyloididae</taxon>
        <taxon>Strongyloides</taxon>
    </lineage>
</organism>
<feature type="domain" description="Domain of unknown function DB" evidence="2">
    <location>
        <begin position="97"/>
        <end position="199"/>
    </location>
</feature>
<evidence type="ECO:0000259" key="2">
    <source>
        <dbReference type="Pfam" id="PF01682"/>
    </source>
</evidence>